<gene>
    <name evidence="2" type="ORF">F5878DRAFT_714894</name>
</gene>
<organism evidence="2 3">
    <name type="scientific">Lentinula raphanica</name>
    <dbReference type="NCBI Taxonomy" id="153919"/>
    <lineage>
        <taxon>Eukaryota</taxon>
        <taxon>Fungi</taxon>
        <taxon>Dikarya</taxon>
        <taxon>Basidiomycota</taxon>
        <taxon>Agaricomycotina</taxon>
        <taxon>Agaricomycetes</taxon>
        <taxon>Agaricomycetidae</taxon>
        <taxon>Agaricales</taxon>
        <taxon>Marasmiineae</taxon>
        <taxon>Omphalotaceae</taxon>
        <taxon>Lentinula</taxon>
    </lineage>
</organism>
<sequence>MSIWRLMSWANSGGRTKSESETTRLVNDVLLQEDFNPADLMGFNAHAESLRLDRAQNSSGLPKFQEATVTIEFQLPGLQYRSIISVIKSIFADPLAKKFHFTPFKLFRALPGGDSLERLYSEMYNSDAFIEEHDRVQRLPSPPDQPNCKLEKVVLGLMFWSDSTHLASFGNASLWPIYMMFGNLSKYIRSRPNSGACQHIAYIPSLPPSFHDFASRFFTKWSTTKQREGLLTHCRRELMHAVWRFLLDDEFLHAYRYGIVIRCHDGTERRFYPRIFTYSADYPEKVLLAMIRDKGKCPCPRCLVEKSFLDRMGLFQDLRIRTTRLRQLLIDVVKKAREYIYRRGLPINGTAVDDLLKATSSIPTVNAFVDRLGDDFNVSRMLVVDFLHEIELGVWRTLFTHLIRMLYVPSNGPDLVALLDRRYRQIPAFGTTIRRFSGNASEMKKLAARDFEDLLQCAIPVFEQLLPKNEHNNRLSKLLYRLAEWHALAKLRLHSETTLGWLETTTKEVGALMRAFRDKTAKDFETFELTRERDARTRCQTQTASATPSSNTETSTRKARILNLFTYKFHAMGDYTPSIRLFATIDNYSTQTGELAHRTVKAFYGLTNKRDARKQIAKHYNRAKHLQQASAGLKKAKELEQAGDSDTPSASQFQCFLMHFISENTNHSVSLHAFLANENRDDSAKKDFWPKLQDHLLGRLLKRDFDGDSYGSFTDAERNSIDLYKKKFYAVKTMRINYTTYDVRRDQDVINPRTDHCTVMVHSADDGDPKKHPYWYARVLGIFHADVIRWDNGQVEIEHMEFLWVRWMGAEPQYRWGRKVAKLPKIGFVAESDPYAFGFLDPALVIRACHLIPDFVTGRTSELLNTHQVTAARPVGETDDWGSFYVNIFVDRDMFMRHAGGGVGHIGSVADNDSFSPSDEGEDGEGNALPHPRHSTESDDSDEDDTDNDVGSNNRGDRDSDLDTDDDLGPDDGEDLYEDDGYGSP</sequence>
<keyword evidence="3" id="KW-1185">Reference proteome</keyword>
<evidence type="ECO:0000313" key="2">
    <source>
        <dbReference type="EMBL" id="KAJ3844016.1"/>
    </source>
</evidence>
<protein>
    <submittedName>
        <fullName evidence="2">Uncharacterized protein</fullName>
    </submittedName>
</protein>
<feature type="compositionally biased region" description="Acidic residues" evidence="1">
    <location>
        <begin position="962"/>
        <end position="985"/>
    </location>
</feature>
<evidence type="ECO:0000313" key="3">
    <source>
        <dbReference type="Proteomes" id="UP001163846"/>
    </source>
</evidence>
<comment type="caution">
    <text evidence="2">The sequence shown here is derived from an EMBL/GenBank/DDBJ whole genome shotgun (WGS) entry which is preliminary data.</text>
</comment>
<feature type="region of interest" description="Disordered" evidence="1">
    <location>
        <begin position="908"/>
        <end position="985"/>
    </location>
</feature>
<dbReference type="InterPro" id="IPR041078">
    <property type="entry name" value="Plavaka"/>
</dbReference>
<dbReference type="EMBL" id="MU805962">
    <property type="protein sequence ID" value="KAJ3844016.1"/>
    <property type="molecule type" value="Genomic_DNA"/>
</dbReference>
<dbReference type="Pfam" id="PF18759">
    <property type="entry name" value="Plavaka"/>
    <property type="match status" value="1"/>
</dbReference>
<evidence type="ECO:0000256" key="1">
    <source>
        <dbReference type="SAM" id="MobiDB-lite"/>
    </source>
</evidence>
<name>A0AA38PJT6_9AGAR</name>
<reference evidence="2" key="1">
    <citation type="submission" date="2022-08" db="EMBL/GenBank/DDBJ databases">
        <authorList>
            <consortium name="DOE Joint Genome Institute"/>
            <person name="Min B."/>
            <person name="Riley R."/>
            <person name="Sierra-Patev S."/>
            <person name="Naranjo-Ortiz M."/>
            <person name="Looney B."/>
            <person name="Konkel Z."/>
            <person name="Slot J.C."/>
            <person name="Sakamoto Y."/>
            <person name="Steenwyk J.L."/>
            <person name="Rokas A."/>
            <person name="Carro J."/>
            <person name="Camarero S."/>
            <person name="Ferreira P."/>
            <person name="Molpeceres G."/>
            <person name="Ruiz-Duenas F.J."/>
            <person name="Serrano A."/>
            <person name="Henrissat B."/>
            <person name="Drula E."/>
            <person name="Hughes K.W."/>
            <person name="Mata J.L."/>
            <person name="Ishikawa N.K."/>
            <person name="Vargas-Isla R."/>
            <person name="Ushijima S."/>
            <person name="Smith C.A."/>
            <person name="Ahrendt S."/>
            <person name="Andreopoulos W."/>
            <person name="He G."/>
            <person name="Labutti K."/>
            <person name="Lipzen A."/>
            <person name="Ng V."/>
            <person name="Sandor L."/>
            <person name="Barry K."/>
            <person name="Martinez A.T."/>
            <person name="Xiao Y."/>
            <person name="Gibbons J.G."/>
            <person name="Terashima K."/>
            <person name="Hibbett D.S."/>
            <person name="Grigoriev I.V."/>
        </authorList>
    </citation>
    <scope>NUCLEOTIDE SEQUENCE</scope>
    <source>
        <strain evidence="2">TFB9207</strain>
    </source>
</reference>
<dbReference type="Proteomes" id="UP001163846">
    <property type="component" value="Unassembled WGS sequence"/>
</dbReference>
<feature type="compositionally biased region" description="Acidic residues" evidence="1">
    <location>
        <begin position="938"/>
        <end position="948"/>
    </location>
</feature>
<accession>A0AA38PJT6</accession>
<dbReference type="AlphaFoldDB" id="A0AA38PJT6"/>
<proteinExistence type="predicted"/>